<proteinExistence type="predicted"/>
<evidence type="ECO:0000313" key="2">
    <source>
        <dbReference type="EMBL" id="MCD5314984.1"/>
    </source>
</evidence>
<dbReference type="AlphaFoldDB" id="A0A9X1NJK5"/>
<gene>
    <name evidence="2" type="ORF">LR394_29180</name>
</gene>
<dbReference type="Proteomes" id="UP001138997">
    <property type="component" value="Unassembled WGS sequence"/>
</dbReference>
<accession>A0A9X1NJK5</accession>
<evidence type="ECO:0000256" key="1">
    <source>
        <dbReference type="SAM" id="MobiDB-lite"/>
    </source>
</evidence>
<organism evidence="2 3">
    <name type="scientific">Kineosporia babensis</name>
    <dbReference type="NCBI Taxonomy" id="499548"/>
    <lineage>
        <taxon>Bacteria</taxon>
        <taxon>Bacillati</taxon>
        <taxon>Actinomycetota</taxon>
        <taxon>Actinomycetes</taxon>
        <taxon>Kineosporiales</taxon>
        <taxon>Kineosporiaceae</taxon>
        <taxon>Kineosporia</taxon>
    </lineage>
</organism>
<dbReference type="Gene3D" id="2.30.110.10">
    <property type="entry name" value="Electron Transport, Fmn-binding Protein, Chain A"/>
    <property type="match status" value="1"/>
</dbReference>
<reference evidence="2" key="1">
    <citation type="submission" date="2021-11" db="EMBL/GenBank/DDBJ databases">
        <title>Streptomyces corallinus and Kineosporia corallina sp. nov., two new coral-derived marine actinobacteria.</title>
        <authorList>
            <person name="Buangrab K."/>
            <person name="Sutthacheep M."/>
            <person name="Yeemin T."/>
            <person name="Harunari E."/>
            <person name="Igarashi Y."/>
            <person name="Sripreechasak P."/>
            <person name="Kanchanasin P."/>
            <person name="Tanasupawat S."/>
            <person name="Phongsopitanun W."/>
        </authorList>
    </citation>
    <scope>NUCLEOTIDE SEQUENCE</scope>
    <source>
        <strain evidence="2">JCM 31032</strain>
    </source>
</reference>
<protein>
    <submittedName>
        <fullName evidence="2">Pyridoxamine 5'-phosphate oxidase family protein</fullName>
    </submittedName>
</protein>
<comment type="caution">
    <text evidence="2">The sequence shown here is derived from an EMBL/GenBank/DDBJ whole genome shotgun (WGS) entry which is preliminary data.</text>
</comment>
<dbReference type="RefSeq" id="WP_231447790.1">
    <property type="nucleotide sequence ID" value="NZ_JAJOMB010000019.1"/>
</dbReference>
<feature type="region of interest" description="Disordered" evidence="1">
    <location>
        <begin position="167"/>
        <end position="192"/>
    </location>
</feature>
<evidence type="ECO:0000313" key="3">
    <source>
        <dbReference type="Proteomes" id="UP001138997"/>
    </source>
</evidence>
<dbReference type="InterPro" id="IPR012349">
    <property type="entry name" value="Split_barrel_FMN-bd"/>
</dbReference>
<name>A0A9X1NJK5_9ACTN</name>
<sequence>MLETPDEVTALQALLDASRTSSSDHLRDIVNDEHTLSASDLVTLLTGMKVLSVATVTARAEPRISALDGHFLHGTWTFGTAGTAAKAVHLSKRPAVSVAHVDGEQLAVFSHGQAEQLDPHHDAWSETIEHWTAHYGSSPLTWGPDIRMYRLRPQWMVGYAADRASLLEPRTEPSGADSAGSSGGGSGTESAV</sequence>
<keyword evidence="3" id="KW-1185">Reference proteome</keyword>
<feature type="compositionally biased region" description="Gly residues" evidence="1">
    <location>
        <begin position="181"/>
        <end position="192"/>
    </location>
</feature>
<dbReference type="SUPFAM" id="SSF50475">
    <property type="entry name" value="FMN-binding split barrel"/>
    <property type="match status" value="1"/>
</dbReference>
<dbReference type="EMBL" id="JAJOMB010000019">
    <property type="protein sequence ID" value="MCD5314984.1"/>
    <property type="molecule type" value="Genomic_DNA"/>
</dbReference>